<feature type="region of interest" description="Disordered" evidence="9">
    <location>
        <begin position="150"/>
        <end position="485"/>
    </location>
</feature>
<keyword evidence="4" id="KW-0677">Repeat</keyword>
<feature type="repeat" description="ANK" evidence="8">
    <location>
        <begin position="567"/>
        <end position="599"/>
    </location>
</feature>
<sequence>MPLDLSAKSKRQKSPAAPPKTSQIQLCCTEAGKNDTTSLKRVSCSQTSSLGPSAPYTIFPETLRNGALAKSSTNFLNHKGSDASASWANISSQASINLPGTYVGVASPVLASTLCSKDGKGSAFVEDLQSIAKQETISIIDQETLRKTVECPKKSQKDSPVTKKQKKQPVHGLALSQPEVEESKRKHGGRCNIVSTEPLSHSQAADMSSEFTALRSTAAQGSQQGTPGRPRKEGECATPRLRRGRQSMEEALQGNRSPPPSLPPASPPPPPPPPPAPFRRPRGRPRSNPLPNQTQGATATAVHSGTTDLSAGKKRRRCRNRKYQNGEYIVEREQARTEMEDKCVTTRQAARAEADLRTTGVYPRHSATLPCPGTGPESGTRRALLTRSGSARRPECHATPESSDKPSGKRKFKSKHLYDTDEEKLKNKRSHLGKRSTPVANADSPPAKRQQSPGSVSSPKGLSSPLTNRKGGASRGCVPESSPIRPIPPEVRRLIVNKNAGETLLQRAARLGYQEVVLYCLEKDMREVNRRDNAGYTALHEACSRGWARIVRVLLDHGADVNCSAQDGTRPIHDAVVNDNLYVVWMLLNHGADPTLATYSGQTALKLAQSGSMKKFLMETEEKACWDFLLSLPNEEEAKDEGRKEREERTEGDCFLFEFSAEPLLPCYHIQVSLTQGFCNWFLLSDVLRRLKMSARIFRARYPHFEVVGISQTELCQQVSVSQVTPVPRELWLADGEGEGPVELVRCVPDLQGLLGSTVHILEEAHSR</sequence>
<proteinExistence type="inferred from homology"/>
<gene>
    <name evidence="11" type="ORF">COCON_G00082050</name>
</gene>
<dbReference type="InterPro" id="IPR000637">
    <property type="entry name" value="HMGI/Y_DNA-bd_CS"/>
</dbReference>
<evidence type="ECO:0000256" key="6">
    <source>
        <dbReference type="ARBA" id="ARBA00023242"/>
    </source>
</evidence>
<feature type="compositionally biased region" description="Basic and acidic residues" evidence="9">
    <location>
        <begin position="150"/>
        <end position="161"/>
    </location>
</feature>
<feature type="compositionally biased region" description="Basic residues" evidence="9">
    <location>
        <begin position="312"/>
        <end position="322"/>
    </location>
</feature>
<organism evidence="11 12">
    <name type="scientific">Conger conger</name>
    <name type="common">Conger eel</name>
    <name type="synonym">Muraena conger</name>
    <dbReference type="NCBI Taxonomy" id="82655"/>
    <lineage>
        <taxon>Eukaryota</taxon>
        <taxon>Metazoa</taxon>
        <taxon>Chordata</taxon>
        <taxon>Craniata</taxon>
        <taxon>Vertebrata</taxon>
        <taxon>Euteleostomi</taxon>
        <taxon>Actinopterygii</taxon>
        <taxon>Neopterygii</taxon>
        <taxon>Teleostei</taxon>
        <taxon>Anguilliformes</taxon>
        <taxon>Congridae</taxon>
        <taxon>Conger</taxon>
    </lineage>
</organism>
<name>A0A9Q1DPU3_CONCO</name>
<dbReference type="GO" id="GO:0005634">
    <property type="term" value="C:nucleus"/>
    <property type="evidence" value="ECO:0007669"/>
    <property type="project" value="UniProtKB-SubCell"/>
</dbReference>
<feature type="compositionally biased region" description="Polar residues" evidence="9">
    <location>
        <begin position="292"/>
        <end position="309"/>
    </location>
</feature>
<evidence type="ECO:0000256" key="5">
    <source>
        <dbReference type="ARBA" id="ARBA00022843"/>
    </source>
</evidence>
<dbReference type="InterPro" id="IPR047144">
    <property type="entry name" value="BCOR-like"/>
</dbReference>
<dbReference type="PRINTS" id="PR01415">
    <property type="entry name" value="ANKYRIN"/>
</dbReference>
<dbReference type="InterPro" id="IPR038227">
    <property type="entry name" value="PUFD_som_sf"/>
</dbReference>
<feature type="repeat" description="ANK" evidence="8">
    <location>
        <begin position="534"/>
        <end position="566"/>
    </location>
</feature>
<dbReference type="OrthoDB" id="3666223at2759"/>
<dbReference type="SUPFAM" id="SSF48403">
    <property type="entry name" value="Ankyrin repeat"/>
    <property type="match status" value="1"/>
</dbReference>
<feature type="compositionally biased region" description="Basic and acidic residues" evidence="9">
    <location>
        <begin position="392"/>
        <end position="407"/>
    </location>
</feature>
<evidence type="ECO:0000256" key="8">
    <source>
        <dbReference type="PROSITE-ProRule" id="PRU00023"/>
    </source>
</evidence>
<dbReference type="PANTHER" id="PTHR24117">
    <property type="entry name" value="AGAP007537-PB"/>
    <property type="match status" value="1"/>
</dbReference>
<evidence type="ECO:0000259" key="10">
    <source>
        <dbReference type="Pfam" id="PF16553"/>
    </source>
</evidence>
<dbReference type="PROSITE" id="PS50088">
    <property type="entry name" value="ANK_REPEAT"/>
    <property type="match status" value="2"/>
</dbReference>
<feature type="compositionally biased region" description="Basic and acidic residues" evidence="9">
    <location>
        <begin position="416"/>
        <end position="425"/>
    </location>
</feature>
<dbReference type="Pfam" id="PF16553">
    <property type="entry name" value="PUFD"/>
    <property type="match status" value="1"/>
</dbReference>
<dbReference type="InterPro" id="IPR036770">
    <property type="entry name" value="Ankyrin_rpt-contain_sf"/>
</dbReference>
<evidence type="ECO:0000313" key="11">
    <source>
        <dbReference type="EMBL" id="KAJ8276453.1"/>
    </source>
</evidence>
<keyword evidence="3" id="KW-0597">Phosphoprotein</keyword>
<feature type="compositionally biased region" description="Pro residues" evidence="9">
    <location>
        <begin position="257"/>
        <end position="278"/>
    </location>
</feature>
<dbReference type="InterPro" id="IPR002110">
    <property type="entry name" value="Ankyrin_rpt"/>
</dbReference>
<feature type="region of interest" description="Disordered" evidence="9">
    <location>
        <begin position="1"/>
        <end position="23"/>
    </location>
</feature>
<feature type="compositionally biased region" description="Polar residues" evidence="9">
    <location>
        <begin position="193"/>
        <end position="226"/>
    </location>
</feature>
<dbReference type="InterPro" id="IPR032365">
    <property type="entry name" value="PUFD"/>
</dbReference>
<protein>
    <recommendedName>
        <fullName evidence="10">BCL-6 corepressor PCGF1 binding domain-containing protein</fullName>
    </recommendedName>
</protein>
<evidence type="ECO:0000256" key="9">
    <source>
        <dbReference type="SAM" id="MobiDB-lite"/>
    </source>
</evidence>
<feature type="compositionally biased region" description="Basic and acidic residues" evidence="9">
    <location>
        <begin position="329"/>
        <end position="356"/>
    </location>
</feature>
<evidence type="ECO:0000256" key="4">
    <source>
        <dbReference type="ARBA" id="ARBA00022737"/>
    </source>
</evidence>
<feature type="domain" description="BCL-6 corepressor PCGF1 binding" evidence="10">
    <location>
        <begin position="653"/>
        <end position="764"/>
    </location>
</feature>
<evidence type="ECO:0000256" key="7">
    <source>
        <dbReference type="ARBA" id="ARBA00034703"/>
    </source>
</evidence>
<dbReference type="GO" id="GO:0003714">
    <property type="term" value="F:transcription corepressor activity"/>
    <property type="evidence" value="ECO:0007669"/>
    <property type="project" value="TreeGrafter"/>
</dbReference>
<dbReference type="FunFam" id="1.25.40.20:FF:000032">
    <property type="entry name" value="BCL-6 corepressor isoform X1"/>
    <property type="match status" value="1"/>
</dbReference>
<accession>A0A9Q1DPU3</accession>
<keyword evidence="12" id="KW-1185">Reference proteome</keyword>
<dbReference type="GO" id="GO:0000122">
    <property type="term" value="P:negative regulation of transcription by RNA polymerase II"/>
    <property type="evidence" value="ECO:0007669"/>
    <property type="project" value="TreeGrafter"/>
</dbReference>
<feature type="compositionally biased region" description="Polar residues" evidence="9">
    <location>
        <begin position="449"/>
        <end position="467"/>
    </location>
</feature>
<reference evidence="11" key="1">
    <citation type="journal article" date="2023" name="Science">
        <title>Genome structures resolve the early diversification of teleost fishes.</title>
        <authorList>
            <person name="Parey E."/>
            <person name="Louis A."/>
            <person name="Montfort J."/>
            <person name="Bouchez O."/>
            <person name="Roques C."/>
            <person name="Iampietro C."/>
            <person name="Lluch J."/>
            <person name="Castinel A."/>
            <person name="Donnadieu C."/>
            <person name="Desvignes T."/>
            <person name="Floi Bucao C."/>
            <person name="Jouanno E."/>
            <person name="Wen M."/>
            <person name="Mejri S."/>
            <person name="Dirks R."/>
            <person name="Jansen H."/>
            <person name="Henkel C."/>
            <person name="Chen W.J."/>
            <person name="Zahm M."/>
            <person name="Cabau C."/>
            <person name="Klopp C."/>
            <person name="Thompson A.W."/>
            <person name="Robinson-Rechavi M."/>
            <person name="Braasch I."/>
            <person name="Lecointre G."/>
            <person name="Bobe J."/>
            <person name="Postlethwait J.H."/>
            <person name="Berthelot C."/>
            <person name="Roest Crollius H."/>
            <person name="Guiguen Y."/>
        </authorList>
    </citation>
    <scope>NUCLEOTIDE SEQUENCE</scope>
    <source>
        <strain evidence="11">Concon-B</strain>
    </source>
</reference>
<dbReference type="Pfam" id="PF12796">
    <property type="entry name" value="Ank_2"/>
    <property type="match status" value="1"/>
</dbReference>
<dbReference type="EMBL" id="JAFJMO010000005">
    <property type="protein sequence ID" value="KAJ8276453.1"/>
    <property type="molecule type" value="Genomic_DNA"/>
</dbReference>
<keyword evidence="6" id="KW-0539">Nucleus</keyword>
<dbReference type="Gene3D" id="3.10.260.40">
    <property type="entry name" value="BCL-6 corepressor, PCGF1 binding domain"/>
    <property type="match status" value="1"/>
</dbReference>
<dbReference type="SMART" id="SM00248">
    <property type="entry name" value="ANK"/>
    <property type="match status" value="3"/>
</dbReference>
<evidence type="ECO:0000313" key="12">
    <source>
        <dbReference type="Proteomes" id="UP001152803"/>
    </source>
</evidence>
<evidence type="ECO:0000256" key="2">
    <source>
        <dbReference type="ARBA" id="ARBA00022499"/>
    </source>
</evidence>
<dbReference type="Gene3D" id="1.25.40.20">
    <property type="entry name" value="Ankyrin repeat-containing domain"/>
    <property type="match status" value="1"/>
</dbReference>
<dbReference type="AlphaFoldDB" id="A0A9Q1DPU3"/>
<comment type="similarity">
    <text evidence="7">Belongs to the BCOR family.</text>
</comment>
<keyword evidence="2" id="KW-1017">Isopeptide bond</keyword>
<dbReference type="PANTHER" id="PTHR24117:SF6">
    <property type="entry name" value="BCL-6 COREPRESSOR-LIKE PROTEIN 1"/>
    <property type="match status" value="1"/>
</dbReference>
<evidence type="ECO:0000256" key="3">
    <source>
        <dbReference type="ARBA" id="ARBA00022553"/>
    </source>
</evidence>
<keyword evidence="8" id="KW-0040">ANK repeat</keyword>
<dbReference type="Proteomes" id="UP001152803">
    <property type="component" value="Unassembled WGS sequence"/>
</dbReference>
<comment type="caution">
    <text evidence="11">The sequence shown here is derived from an EMBL/GenBank/DDBJ whole genome shotgun (WGS) entry which is preliminary data.</text>
</comment>
<dbReference type="PROSITE" id="PS00354">
    <property type="entry name" value="HMGI_Y"/>
    <property type="match status" value="1"/>
</dbReference>
<dbReference type="PROSITE" id="PS50297">
    <property type="entry name" value="ANK_REP_REGION"/>
    <property type="match status" value="2"/>
</dbReference>
<keyword evidence="5" id="KW-0832">Ubl conjugation</keyword>
<evidence type="ECO:0000256" key="1">
    <source>
        <dbReference type="ARBA" id="ARBA00004123"/>
    </source>
</evidence>
<comment type="subcellular location">
    <subcellularLocation>
        <location evidence="1">Nucleus</location>
    </subcellularLocation>
</comment>